<evidence type="ECO:0000256" key="5">
    <source>
        <dbReference type="ARBA" id="ARBA00022833"/>
    </source>
</evidence>
<organism evidence="11 13">
    <name type="scientific">Zostera marina</name>
    <name type="common">Eelgrass</name>
    <dbReference type="NCBI Taxonomy" id="29655"/>
    <lineage>
        <taxon>Eukaryota</taxon>
        <taxon>Viridiplantae</taxon>
        <taxon>Streptophyta</taxon>
        <taxon>Embryophyta</taxon>
        <taxon>Tracheophyta</taxon>
        <taxon>Spermatophyta</taxon>
        <taxon>Magnoliopsida</taxon>
        <taxon>Liliopsida</taxon>
        <taxon>Zosteraceae</taxon>
        <taxon>Zostera</taxon>
    </lineage>
</organism>
<evidence type="ECO:0000256" key="2">
    <source>
        <dbReference type="ARBA" id="ARBA00022723"/>
    </source>
</evidence>
<sequence length="176" mass="19788">MHNNTLTPRTAMDKVYRQNYHDEKEKQKLISIFKSSVETFRCKTCGKWFPSFQALGGHRTVHNRPPCKTKRDLQLVMPVSVKSKKMKIAVHVCNICGIEFSVGQALGCHMRRHSKNQKNIIDVGKVVTEDNVVVDNSSSDNGLCLELRLSPPDLDVGLLKFSRGSLGFNLNSTNSD</sequence>
<keyword evidence="3" id="KW-0677">Repeat</keyword>
<keyword evidence="6" id="KW-0805">Transcription regulation</keyword>
<name>A0A0K9NIM1_ZOSMR</name>
<evidence type="ECO:0000313" key="12">
    <source>
        <dbReference type="EMBL" id="KMZ75138.1"/>
    </source>
</evidence>
<evidence type="ECO:0000256" key="1">
    <source>
        <dbReference type="ARBA" id="ARBA00004123"/>
    </source>
</evidence>
<evidence type="ECO:0000256" key="6">
    <source>
        <dbReference type="ARBA" id="ARBA00023015"/>
    </source>
</evidence>
<dbReference type="PANTHER" id="PTHR26374">
    <property type="entry name" value="ZINC FINGER PROTEIN ZAT5"/>
    <property type="match status" value="1"/>
</dbReference>
<dbReference type="Proteomes" id="UP000036987">
    <property type="component" value="Unassembled WGS sequence"/>
</dbReference>
<evidence type="ECO:0000256" key="7">
    <source>
        <dbReference type="ARBA" id="ARBA00023163"/>
    </source>
</evidence>
<keyword evidence="13" id="KW-1185">Reference proteome</keyword>
<dbReference type="InterPro" id="IPR013087">
    <property type="entry name" value="Znf_C2H2_type"/>
</dbReference>
<comment type="subcellular location">
    <subcellularLocation>
        <location evidence="1">Nucleus</location>
    </subcellularLocation>
</comment>
<dbReference type="InterPro" id="IPR036236">
    <property type="entry name" value="Znf_C2H2_sf"/>
</dbReference>
<dbReference type="STRING" id="29655.A0A0K9NIM1"/>
<dbReference type="GO" id="GO:0005634">
    <property type="term" value="C:nucleus"/>
    <property type="evidence" value="ECO:0007669"/>
    <property type="project" value="UniProtKB-SubCell"/>
</dbReference>
<evidence type="ECO:0000313" key="11">
    <source>
        <dbReference type="EMBL" id="KMZ56478.1"/>
    </source>
</evidence>
<keyword evidence="2" id="KW-0479">Metal-binding</keyword>
<dbReference type="PANTHER" id="PTHR26374:SF378">
    <property type="entry name" value="C2H2-TYPE ZINC FINGER FAMILY PROTEIN"/>
    <property type="match status" value="1"/>
</dbReference>
<proteinExistence type="predicted"/>
<gene>
    <name evidence="12" type="ORF">ZOSMA_118G00150</name>
    <name evidence="11" type="ORF">ZOSMA_94G00020</name>
</gene>
<reference evidence="11" key="1">
    <citation type="submission" date="2015-06" db="EMBL/GenBank/DDBJ databases">
        <title>The genome of the seagrass Zostera marina.</title>
        <authorList>
            <person name="Olsen J.L."/>
            <person name="Schmutz J."/>
            <person name="Jenkins J."/>
            <person name="Grimwood J."/>
            <person name="Amirebrahimi M."/>
            <person name="Tice H."/>
            <person name="Chovatia M."/>
            <person name="Van de Peer Y."/>
            <person name="Rouze P."/>
            <person name="Verhelst B."/>
            <person name="Lin Y.-C."/>
        </authorList>
    </citation>
    <scope>NUCLEOTIDE SEQUENCE [LARGE SCALE GENOMIC DNA]</scope>
    <source>
        <strain evidence="11">Finnish</strain>
    </source>
</reference>
<keyword evidence="8" id="KW-0539">Nucleus</keyword>
<protein>
    <submittedName>
        <fullName evidence="11">Zinc finger protein</fullName>
    </submittedName>
</protein>
<dbReference type="PROSITE" id="PS50157">
    <property type="entry name" value="ZINC_FINGER_C2H2_2"/>
    <property type="match status" value="2"/>
</dbReference>
<dbReference type="GO" id="GO:0008270">
    <property type="term" value="F:zinc ion binding"/>
    <property type="evidence" value="ECO:0007669"/>
    <property type="project" value="UniProtKB-KW"/>
</dbReference>
<keyword evidence="7" id="KW-0804">Transcription</keyword>
<dbReference type="PROSITE" id="PS00028">
    <property type="entry name" value="ZINC_FINGER_C2H2_1"/>
    <property type="match status" value="2"/>
</dbReference>
<evidence type="ECO:0000256" key="3">
    <source>
        <dbReference type="ARBA" id="ARBA00022737"/>
    </source>
</evidence>
<evidence type="ECO:0000259" key="10">
    <source>
        <dbReference type="PROSITE" id="PS50157"/>
    </source>
</evidence>
<evidence type="ECO:0000313" key="13">
    <source>
        <dbReference type="Proteomes" id="UP000036987"/>
    </source>
</evidence>
<accession>A0A0K9NIM1</accession>
<dbReference type="OMA" id="ITHDHAV"/>
<dbReference type="EMBL" id="LFYR01002171">
    <property type="protein sequence ID" value="KMZ56478.1"/>
    <property type="molecule type" value="Genomic_DNA"/>
</dbReference>
<reference evidence="13" key="2">
    <citation type="journal article" date="2016" name="Nature">
        <title>The genome of the seagrass Zostera marina reveals angiosperm adaptation to the sea.</title>
        <authorList>
            <person name="Olsen J.L."/>
            <person name="Rouze P."/>
            <person name="Verhelst B."/>
            <person name="Lin Y.-C."/>
            <person name="Bayer T."/>
            <person name="Collen J."/>
            <person name="Dattolo E."/>
            <person name="De Paoli E."/>
            <person name="Dittami S."/>
            <person name="Maumus F."/>
            <person name="Michel G."/>
            <person name="Kersting A."/>
            <person name="Lauritano C."/>
            <person name="Lohaus R."/>
            <person name="Toepel M."/>
            <person name="Tonon T."/>
            <person name="Vanneste K."/>
            <person name="Amirebrahimi M."/>
            <person name="Brakel J."/>
            <person name="Bostroem C."/>
            <person name="Chovatia M."/>
            <person name="Grimwood J."/>
            <person name="Jenkins J.W."/>
            <person name="Jueterbock A."/>
            <person name="Mraz A."/>
            <person name="Stam W.T."/>
            <person name="Tice H."/>
            <person name="Bornberg-Bauer E."/>
            <person name="Green P.J."/>
            <person name="Pearson G.A."/>
            <person name="Procaccini G."/>
            <person name="Duarte C.M."/>
            <person name="Schmutz J."/>
            <person name="Reusch T.B.H."/>
            <person name="Van de Peer Y."/>
        </authorList>
    </citation>
    <scope>NUCLEOTIDE SEQUENCE [LARGE SCALE GENOMIC DNA]</scope>
    <source>
        <strain evidence="13">cv. Finnish</strain>
    </source>
</reference>
<dbReference type="SUPFAM" id="SSF57667">
    <property type="entry name" value="beta-beta-alpha zinc fingers"/>
    <property type="match status" value="1"/>
</dbReference>
<dbReference type="SMART" id="SM00355">
    <property type="entry name" value="ZnF_C2H2"/>
    <property type="match status" value="2"/>
</dbReference>
<dbReference type="EMBL" id="LFYR01000204">
    <property type="protein sequence ID" value="KMZ75138.1"/>
    <property type="molecule type" value="Genomic_DNA"/>
</dbReference>
<keyword evidence="5" id="KW-0862">Zinc</keyword>
<keyword evidence="4 9" id="KW-0863">Zinc-finger</keyword>
<dbReference type="Pfam" id="PF13912">
    <property type="entry name" value="zf-C2H2_6"/>
    <property type="match status" value="2"/>
</dbReference>
<feature type="domain" description="C2H2-type" evidence="10">
    <location>
        <begin position="40"/>
        <end position="62"/>
    </location>
</feature>
<evidence type="ECO:0000256" key="9">
    <source>
        <dbReference type="PROSITE-ProRule" id="PRU00042"/>
    </source>
</evidence>
<feature type="domain" description="C2H2-type" evidence="10">
    <location>
        <begin position="91"/>
        <end position="118"/>
    </location>
</feature>
<dbReference type="AlphaFoldDB" id="A0A0K9NIM1"/>
<evidence type="ECO:0000256" key="8">
    <source>
        <dbReference type="ARBA" id="ARBA00023242"/>
    </source>
</evidence>
<dbReference type="OrthoDB" id="693133at2759"/>
<dbReference type="Gene3D" id="3.30.160.60">
    <property type="entry name" value="Classic Zinc Finger"/>
    <property type="match status" value="1"/>
</dbReference>
<comment type="caution">
    <text evidence="11">The sequence shown here is derived from an EMBL/GenBank/DDBJ whole genome shotgun (WGS) entry which is preliminary data.</text>
</comment>
<evidence type="ECO:0000256" key="4">
    <source>
        <dbReference type="ARBA" id="ARBA00022771"/>
    </source>
</evidence>